<dbReference type="FunFam" id="3.40.50.720:FF:000203">
    <property type="entry name" value="D-3-phosphoglycerate dehydrogenase (SerA)"/>
    <property type="match status" value="1"/>
</dbReference>
<dbReference type="Gene3D" id="3.40.50.720">
    <property type="entry name" value="NAD(P)-binding Rossmann-like Domain"/>
    <property type="match status" value="2"/>
</dbReference>
<dbReference type="PANTHER" id="PTHR42789">
    <property type="entry name" value="D-ISOMER SPECIFIC 2-HYDROXYACID DEHYDROGENASE FAMILY PROTEIN (AFU_ORTHOLOGUE AFUA_6G10090)"/>
    <property type="match status" value="1"/>
</dbReference>
<dbReference type="CDD" id="cd05299">
    <property type="entry name" value="CtBP_dh"/>
    <property type="match status" value="1"/>
</dbReference>
<keyword evidence="2" id="KW-0560">Oxidoreductase</keyword>
<dbReference type="SUPFAM" id="SSF51735">
    <property type="entry name" value="NAD(P)-binding Rossmann-fold domains"/>
    <property type="match status" value="1"/>
</dbReference>
<feature type="domain" description="D-isomer specific 2-hydroxyacid dehydrogenase NAD-binding" evidence="5">
    <location>
        <begin position="109"/>
        <end position="286"/>
    </location>
</feature>
<evidence type="ECO:0000256" key="3">
    <source>
        <dbReference type="ARBA" id="ARBA00023027"/>
    </source>
</evidence>
<feature type="domain" description="D-isomer specific 2-hydroxyacid dehydrogenase catalytic" evidence="4">
    <location>
        <begin position="5"/>
        <end position="318"/>
    </location>
</feature>
<dbReference type="Pfam" id="PF02826">
    <property type="entry name" value="2-Hacid_dh_C"/>
    <property type="match status" value="1"/>
</dbReference>
<dbReference type="PANTHER" id="PTHR42789:SF1">
    <property type="entry name" value="D-ISOMER SPECIFIC 2-HYDROXYACID DEHYDROGENASE FAMILY PROTEIN (AFU_ORTHOLOGUE AFUA_6G10090)"/>
    <property type="match status" value="1"/>
</dbReference>
<reference evidence="6" key="1">
    <citation type="submission" date="2018-05" db="EMBL/GenBank/DDBJ databases">
        <authorList>
            <person name="Lanie J.A."/>
            <person name="Ng W.-L."/>
            <person name="Kazmierczak K.M."/>
            <person name="Andrzejewski T.M."/>
            <person name="Davidsen T.M."/>
            <person name="Wayne K.J."/>
            <person name="Tettelin H."/>
            <person name="Glass J.I."/>
            <person name="Rusch D."/>
            <person name="Podicherti R."/>
            <person name="Tsui H.-C.T."/>
            <person name="Winkler M.E."/>
        </authorList>
    </citation>
    <scope>NUCLEOTIDE SEQUENCE</scope>
</reference>
<evidence type="ECO:0008006" key="7">
    <source>
        <dbReference type="Google" id="ProtNLM"/>
    </source>
</evidence>
<dbReference type="EMBL" id="UINC01078232">
    <property type="protein sequence ID" value="SVC19115.1"/>
    <property type="molecule type" value="Genomic_DNA"/>
</dbReference>
<evidence type="ECO:0000256" key="1">
    <source>
        <dbReference type="ARBA" id="ARBA00005854"/>
    </source>
</evidence>
<gene>
    <name evidence="6" type="ORF">METZ01_LOCUS271969</name>
</gene>
<organism evidence="6">
    <name type="scientific">marine metagenome</name>
    <dbReference type="NCBI Taxonomy" id="408172"/>
    <lineage>
        <taxon>unclassified sequences</taxon>
        <taxon>metagenomes</taxon>
        <taxon>ecological metagenomes</taxon>
    </lineage>
</organism>
<feature type="non-terminal residue" evidence="6">
    <location>
        <position position="1"/>
    </location>
</feature>
<dbReference type="PROSITE" id="PS00670">
    <property type="entry name" value="D_2_HYDROXYACID_DH_2"/>
    <property type="match status" value="1"/>
</dbReference>
<comment type="similarity">
    <text evidence="1">Belongs to the D-isomer specific 2-hydroxyacid dehydrogenase family.</text>
</comment>
<dbReference type="InterPro" id="IPR036291">
    <property type="entry name" value="NAD(P)-bd_dom_sf"/>
</dbReference>
<dbReference type="InterPro" id="IPR006140">
    <property type="entry name" value="D-isomer_DH_NAD-bd"/>
</dbReference>
<feature type="non-terminal residue" evidence="6">
    <location>
        <position position="319"/>
    </location>
</feature>
<evidence type="ECO:0000313" key="6">
    <source>
        <dbReference type="EMBL" id="SVC19115.1"/>
    </source>
</evidence>
<dbReference type="AlphaFoldDB" id="A0A382K5V6"/>
<dbReference type="Pfam" id="PF00389">
    <property type="entry name" value="2-Hacid_dh"/>
    <property type="match status" value="1"/>
</dbReference>
<accession>A0A382K5V6</accession>
<keyword evidence="3" id="KW-0520">NAD</keyword>
<dbReference type="SUPFAM" id="SSF52283">
    <property type="entry name" value="Formate/glycerate dehydrogenase catalytic domain-like"/>
    <property type="match status" value="1"/>
</dbReference>
<dbReference type="InterPro" id="IPR029753">
    <property type="entry name" value="D-isomer_DH_CS"/>
</dbReference>
<dbReference type="GO" id="GO:0016616">
    <property type="term" value="F:oxidoreductase activity, acting on the CH-OH group of donors, NAD or NADP as acceptor"/>
    <property type="evidence" value="ECO:0007669"/>
    <property type="project" value="InterPro"/>
</dbReference>
<dbReference type="PROSITE" id="PS00671">
    <property type="entry name" value="D_2_HYDROXYACID_DH_3"/>
    <property type="match status" value="1"/>
</dbReference>
<dbReference type="GO" id="GO:0003714">
    <property type="term" value="F:transcription corepressor activity"/>
    <property type="evidence" value="ECO:0007669"/>
    <property type="project" value="InterPro"/>
</dbReference>
<proteinExistence type="inferred from homology"/>
<evidence type="ECO:0000259" key="4">
    <source>
        <dbReference type="Pfam" id="PF00389"/>
    </source>
</evidence>
<dbReference type="InterPro" id="IPR050857">
    <property type="entry name" value="D-2-hydroxyacid_DH"/>
</dbReference>
<evidence type="ECO:0000256" key="2">
    <source>
        <dbReference type="ARBA" id="ARBA00023002"/>
    </source>
</evidence>
<name>A0A382K5V6_9ZZZZ</name>
<dbReference type="InterPro" id="IPR043322">
    <property type="entry name" value="CtBP"/>
</dbReference>
<dbReference type="GO" id="GO:0051287">
    <property type="term" value="F:NAD binding"/>
    <property type="evidence" value="ECO:0007669"/>
    <property type="project" value="InterPro"/>
</dbReference>
<dbReference type="InterPro" id="IPR006139">
    <property type="entry name" value="D-isomer_2_OHA_DH_cat_dom"/>
</dbReference>
<evidence type="ECO:0000259" key="5">
    <source>
        <dbReference type="Pfam" id="PF02826"/>
    </source>
</evidence>
<sequence>MGWKVLITDHVWPTIEPERAVLEAAGAEVIVAPDGEEDTLIELARDVDAIMTCFAKVTGNVIRAAENCVSIGRFGVGVDNIDVGTASELGIPVTYVPDYCVDEVSDHVLAMLHTWNRKIALFDRSVKSDGWGHLGLTMRIKRLRGKTIGIIGFGRIGQAVAEKASVFGLKILASDPFTPKEIVESSGGKLVSLEELLENSDFVSLHAPLTPDTEKMIGPKQFDLMKGDAFLINAARGPLIDEAALYEALSEGKIGGAGLDVMVDNEPSKDHPLMQLENILITPHTAFFSQESTLELEERAASEVVRVYRNSMPENLVNP</sequence>
<protein>
    <recommendedName>
        <fullName evidence="7">C-terminal binding protein</fullName>
    </recommendedName>
</protein>